<keyword evidence="3" id="KW-0813">Transport</keyword>
<dbReference type="InterPro" id="IPR006806">
    <property type="entry name" value="NDUFA5"/>
</dbReference>
<reference evidence="10 11" key="1">
    <citation type="submission" date="2015-04" db="EMBL/GenBank/DDBJ databases">
        <authorList>
            <person name="Heijne W.H."/>
            <person name="Fedorova N.D."/>
            <person name="Nierman W.C."/>
            <person name="Vollebregt A.W."/>
            <person name="Zhao Z."/>
            <person name="Wu L."/>
            <person name="Kumar M."/>
            <person name="Stam H."/>
            <person name="van den Berg M.A."/>
            <person name="Pel H.J."/>
        </authorList>
    </citation>
    <scope>NUCLEOTIDE SEQUENCE [LARGE SCALE GENOMIC DNA]</scope>
    <source>
        <strain evidence="10 11">CBS 393.64</strain>
    </source>
</reference>
<dbReference type="OrthoDB" id="286811at2759"/>
<feature type="region of interest" description="Disordered" evidence="9">
    <location>
        <begin position="156"/>
        <end position="189"/>
    </location>
</feature>
<keyword evidence="7" id="KW-0496">Mitochondrion</keyword>
<dbReference type="GO" id="GO:0005743">
    <property type="term" value="C:mitochondrial inner membrane"/>
    <property type="evidence" value="ECO:0007669"/>
    <property type="project" value="UniProtKB-SubCell"/>
</dbReference>
<proteinExistence type="inferred from homology"/>
<evidence type="ECO:0000256" key="9">
    <source>
        <dbReference type="SAM" id="MobiDB-lite"/>
    </source>
</evidence>
<evidence type="ECO:0000256" key="7">
    <source>
        <dbReference type="ARBA" id="ARBA00023128"/>
    </source>
</evidence>
<evidence type="ECO:0000256" key="8">
    <source>
        <dbReference type="ARBA" id="ARBA00023136"/>
    </source>
</evidence>
<evidence type="ECO:0000313" key="10">
    <source>
        <dbReference type="EMBL" id="KKA24487.1"/>
    </source>
</evidence>
<sequence>MRQKGHDSVCASTRTNTYPSIDVVCPRTVGLCSSTPPGQLILLSRPFFYNEVDLRLLANVKQGRYLEPLAPTGLTGLRTHPNPRPTLIFLYKSTLEKLKAFPETSVYRQSTEALTRHRLQIVESTKPPGFDEWLERVKKTVAAQPKRFEPVRLPDGSYAARQEGDPNAGPRGLEWDGEGMEPSTEGPARTEEELARWHKIMEEVTDPEKRDSDFESDNIQWESEPPLEADQIAEIENKIGGGLIEELIQVAEGELKLVDELAKARVWEELAEKPRPEQWTYFERDTHTPEKS</sequence>
<keyword evidence="11" id="KW-1185">Reference proteome</keyword>
<keyword evidence="4" id="KW-0679">Respiratory chain</keyword>
<protein>
    <submittedName>
        <fullName evidence="10">NADH-ubiquinone oxidoreductase subunit</fullName>
    </submittedName>
</protein>
<accession>A0A0F4Z1U3</accession>
<dbReference type="AlphaFoldDB" id="A0A0F4Z1U3"/>
<evidence type="ECO:0000256" key="5">
    <source>
        <dbReference type="ARBA" id="ARBA00022792"/>
    </source>
</evidence>
<dbReference type="STRING" id="1408163.A0A0F4Z1U3"/>
<keyword evidence="6" id="KW-0249">Electron transport</keyword>
<evidence type="ECO:0000256" key="6">
    <source>
        <dbReference type="ARBA" id="ARBA00022982"/>
    </source>
</evidence>
<dbReference type="GO" id="GO:0022904">
    <property type="term" value="P:respiratory electron transport chain"/>
    <property type="evidence" value="ECO:0007669"/>
    <property type="project" value="InterPro"/>
</dbReference>
<dbReference type="Pfam" id="PF04716">
    <property type="entry name" value="ETC_C1_NDUFA5"/>
    <property type="match status" value="1"/>
</dbReference>
<gene>
    <name evidence="10" type="ORF">T310_1516</name>
</gene>
<evidence type="ECO:0000256" key="1">
    <source>
        <dbReference type="ARBA" id="ARBA00004443"/>
    </source>
</evidence>
<name>A0A0F4Z1U3_RASE3</name>
<evidence type="ECO:0000256" key="2">
    <source>
        <dbReference type="ARBA" id="ARBA00010261"/>
    </source>
</evidence>
<comment type="caution">
    <text evidence="10">The sequence shown here is derived from an EMBL/GenBank/DDBJ whole genome shotgun (WGS) entry which is preliminary data.</text>
</comment>
<evidence type="ECO:0000256" key="4">
    <source>
        <dbReference type="ARBA" id="ARBA00022660"/>
    </source>
</evidence>
<dbReference type="PANTHER" id="PTHR12653:SF0">
    <property type="entry name" value="NADH DEHYDROGENASE [UBIQUINONE] 1 ALPHA SUBCOMPLEX SUBUNIT 5"/>
    <property type="match status" value="1"/>
</dbReference>
<keyword evidence="5" id="KW-0999">Mitochondrion inner membrane</keyword>
<keyword evidence="8" id="KW-0472">Membrane</keyword>
<organism evidence="10 11">
    <name type="scientific">Rasamsonia emersonii (strain ATCC 16479 / CBS 393.64 / IMI 116815)</name>
    <dbReference type="NCBI Taxonomy" id="1408163"/>
    <lineage>
        <taxon>Eukaryota</taxon>
        <taxon>Fungi</taxon>
        <taxon>Dikarya</taxon>
        <taxon>Ascomycota</taxon>
        <taxon>Pezizomycotina</taxon>
        <taxon>Eurotiomycetes</taxon>
        <taxon>Eurotiomycetidae</taxon>
        <taxon>Eurotiales</taxon>
        <taxon>Trichocomaceae</taxon>
        <taxon>Rasamsonia</taxon>
    </lineage>
</organism>
<comment type="subcellular location">
    <subcellularLocation>
        <location evidence="1">Mitochondrion inner membrane</location>
        <topology evidence="1">Peripheral membrane protein</topology>
        <orientation evidence="1">Matrix side</orientation>
    </subcellularLocation>
</comment>
<dbReference type="RefSeq" id="XP_013331099.1">
    <property type="nucleotide sequence ID" value="XM_013475645.1"/>
</dbReference>
<dbReference type="GeneID" id="25313867"/>
<keyword evidence="10" id="KW-0830">Ubiquinone</keyword>
<dbReference type="EMBL" id="LASV01000061">
    <property type="protein sequence ID" value="KKA24487.1"/>
    <property type="molecule type" value="Genomic_DNA"/>
</dbReference>
<evidence type="ECO:0000256" key="3">
    <source>
        <dbReference type="ARBA" id="ARBA00022448"/>
    </source>
</evidence>
<evidence type="ECO:0000313" key="11">
    <source>
        <dbReference type="Proteomes" id="UP000053958"/>
    </source>
</evidence>
<dbReference type="Proteomes" id="UP000053958">
    <property type="component" value="Unassembled WGS sequence"/>
</dbReference>
<comment type="similarity">
    <text evidence="2">Belongs to the complex I NDUFA5 subunit family.</text>
</comment>
<dbReference type="PANTHER" id="PTHR12653">
    <property type="entry name" value="NADH-UBIQUINONE OXIDOREDUCTASE 13 KD-B SUBUNIT"/>
    <property type="match status" value="1"/>
</dbReference>